<dbReference type="EMBL" id="OZ034822">
    <property type="protein sequence ID" value="CAL1411108.1"/>
    <property type="molecule type" value="Genomic_DNA"/>
</dbReference>
<reference evidence="2 3" key="1">
    <citation type="submission" date="2024-04" db="EMBL/GenBank/DDBJ databases">
        <authorList>
            <person name="Fracassetti M."/>
        </authorList>
    </citation>
    <scope>NUCLEOTIDE SEQUENCE [LARGE SCALE GENOMIC DNA]</scope>
</reference>
<feature type="compositionally biased region" description="Polar residues" evidence="1">
    <location>
        <begin position="79"/>
        <end position="90"/>
    </location>
</feature>
<evidence type="ECO:0000313" key="3">
    <source>
        <dbReference type="Proteomes" id="UP001497516"/>
    </source>
</evidence>
<feature type="compositionally biased region" description="Basic and acidic residues" evidence="1">
    <location>
        <begin position="237"/>
        <end position="249"/>
    </location>
</feature>
<dbReference type="Proteomes" id="UP001497516">
    <property type="component" value="Chromosome 9"/>
</dbReference>
<evidence type="ECO:0000313" key="2">
    <source>
        <dbReference type="EMBL" id="CAL1411108.1"/>
    </source>
</evidence>
<proteinExistence type="predicted"/>
<feature type="region of interest" description="Disordered" evidence="1">
    <location>
        <begin position="235"/>
        <end position="304"/>
    </location>
</feature>
<name>A0AAV2GK37_9ROSI</name>
<evidence type="ECO:0000256" key="1">
    <source>
        <dbReference type="SAM" id="MobiDB-lite"/>
    </source>
</evidence>
<dbReference type="AlphaFoldDB" id="A0AAV2GK37"/>
<feature type="compositionally biased region" description="Basic and acidic residues" evidence="1">
    <location>
        <begin position="36"/>
        <end position="46"/>
    </location>
</feature>
<feature type="region of interest" description="Disordered" evidence="1">
    <location>
        <begin position="1"/>
        <end position="112"/>
    </location>
</feature>
<feature type="compositionally biased region" description="Acidic residues" evidence="1">
    <location>
        <begin position="287"/>
        <end position="297"/>
    </location>
</feature>
<protein>
    <submittedName>
        <fullName evidence="2">Uncharacterized protein</fullName>
    </submittedName>
</protein>
<sequence>MAKQKKRLRSQSQREESAPRSPVQSNSPSPPLASKNQEEGQGERNTDTPVPITETPRMEQRSPVTELEGETEHVDSTDPHSATDLSSEGGRSNGTTKKRKGRGPGKGVKPVHNLSLEFHDNRIITTQAAREISAIFKRSISGPLITFSEYPASELETVIAHFNNSGFTYTGSEETFNDMVKDHVKRNFPQWMYGLRDWIFKKYKDMNQRINHPPPQISPSTWREMVQKWTNPNWVEMSDKNKGNREKSELVATGGSAPLAKYRHEEDLNSEANGVQGRVGETQGNDVADDESNEETAGETVADA</sequence>
<gene>
    <name evidence="2" type="ORF">LTRI10_LOCUS50483</name>
</gene>
<organism evidence="2 3">
    <name type="scientific">Linum trigynum</name>
    <dbReference type="NCBI Taxonomy" id="586398"/>
    <lineage>
        <taxon>Eukaryota</taxon>
        <taxon>Viridiplantae</taxon>
        <taxon>Streptophyta</taxon>
        <taxon>Embryophyta</taxon>
        <taxon>Tracheophyta</taxon>
        <taxon>Spermatophyta</taxon>
        <taxon>Magnoliopsida</taxon>
        <taxon>eudicotyledons</taxon>
        <taxon>Gunneridae</taxon>
        <taxon>Pentapetalae</taxon>
        <taxon>rosids</taxon>
        <taxon>fabids</taxon>
        <taxon>Malpighiales</taxon>
        <taxon>Linaceae</taxon>
        <taxon>Linum</taxon>
    </lineage>
</organism>
<keyword evidence="3" id="KW-1185">Reference proteome</keyword>
<accession>A0AAV2GK37</accession>